<dbReference type="Gene3D" id="3.90.25.10">
    <property type="entry name" value="UDP-galactose 4-epimerase, domain 1"/>
    <property type="match status" value="1"/>
</dbReference>
<dbReference type="STRING" id="1017273.SAMN05443094_102386"/>
<dbReference type="CDD" id="cd05246">
    <property type="entry name" value="dTDP_GD_SDR_e"/>
    <property type="match status" value="1"/>
</dbReference>
<evidence type="ECO:0000256" key="3">
    <source>
        <dbReference type="ARBA" id="ARBA00008178"/>
    </source>
</evidence>
<accession>A0A1N6SCP9</accession>
<dbReference type="InterPro" id="IPR036291">
    <property type="entry name" value="NAD(P)-bd_dom_sf"/>
</dbReference>
<proteinExistence type="inferred from homology"/>
<evidence type="ECO:0000313" key="11">
    <source>
        <dbReference type="EMBL" id="SIQ38829.1"/>
    </source>
</evidence>
<reference evidence="13" key="2">
    <citation type="submission" date="2017-03" db="EMBL/GenBank/DDBJ databases">
        <title>Bacillus sp. V-88(T) DSM27956, whole genome shotgun sequencing project.</title>
        <authorList>
            <person name="Dastager S.G."/>
            <person name="Neurgaonkar P.S."/>
            <person name="Dharne M.S."/>
        </authorList>
    </citation>
    <scope>NUCLEOTIDE SEQUENCE [LARGE SCALE GENOMIC DNA]</scope>
    <source>
        <strain evidence="13">DSM 25145</strain>
    </source>
</reference>
<dbReference type="InterPro" id="IPR005888">
    <property type="entry name" value="dTDP_Gluc_deHydtase"/>
</dbReference>
<evidence type="ECO:0000259" key="9">
    <source>
        <dbReference type="Pfam" id="PF16363"/>
    </source>
</evidence>
<evidence type="ECO:0000256" key="5">
    <source>
        <dbReference type="ARBA" id="ARBA00016977"/>
    </source>
</evidence>
<dbReference type="Pfam" id="PF16363">
    <property type="entry name" value="GDP_Man_Dehyd"/>
    <property type="match status" value="1"/>
</dbReference>
<name>A0A1N6SCP9_9BACI</name>
<keyword evidence="13" id="KW-1185">Reference proteome</keyword>
<dbReference type="PANTHER" id="PTHR43000">
    <property type="entry name" value="DTDP-D-GLUCOSE 4,6-DEHYDRATASE-RELATED"/>
    <property type="match status" value="1"/>
</dbReference>
<keyword evidence="6" id="KW-0520">NAD</keyword>
<dbReference type="RefSeq" id="WP_045849673.1">
    <property type="nucleotide sequence ID" value="NZ_FTLX01000002.1"/>
</dbReference>
<dbReference type="SUPFAM" id="SSF51735">
    <property type="entry name" value="NAD(P)-binding Rossmann-fold domains"/>
    <property type="match status" value="1"/>
</dbReference>
<dbReference type="EC" id="4.2.1.46" evidence="4 8"/>
<dbReference type="Gene3D" id="3.40.50.720">
    <property type="entry name" value="NAD(P)-binding Rossmann-like Domain"/>
    <property type="match status" value="1"/>
</dbReference>
<keyword evidence="7 8" id="KW-0456">Lyase</keyword>
<reference evidence="11 12" key="1">
    <citation type="submission" date="2017-01" db="EMBL/GenBank/DDBJ databases">
        <authorList>
            <person name="Mah S.A."/>
            <person name="Swanson W.J."/>
            <person name="Moy G.W."/>
            <person name="Vacquier V.D."/>
        </authorList>
    </citation>
    <scope>NUCLEOTIDE SEQUENCE [LARGE SCALE GENOMIC DNA]</scope>
    <source>
        <strain evidence="11 12">NIO-1016</strain>
    </source>
</reference>
<dbReference type="NCBIfam" id="TIGR01181">
    <property type="entry name" value="dTDP_gluc_dehyt"/>
    <property type="match status" value="1"/>
</dbReference>
<evidence type="ECO:0000256" key="1">
    <source>
        <dbReference type="ARBA" id="ARBA00001539"/>
    </source>
</evidence>
<organism evidence="11 12">
    <name type="scientific">Domibacillus enclensis</name>
    <dbReference type="NCBI Taxonomy" id="1017273"/>
    <lineage>
        <taxon>Bacteria</taxon>
        <taxon>Bacillati</taxon>
        <taxon>Bacillota</taxon>
        <taxon>Bacilli</taxon>
        <taxon>Bacillales</taxon>
        <taxon>Bacillaceae</taxon>
        <taxon>Domibacillus</taxon>
    </lineage>
</organism>
<evidence type="ECO:0000313" key="12">
    <source>
        <dbReference type="Proteomes" id="UP000186385"/>
    </source>
</evidence>
<sequence length="333" mass="38752">MKYFVTGGSGFIGSNFIYYMFNKYGSKIKIVNIDKLTYAANNQNLNILPENLNGVNYFFEHVDITDNESMDLLFKKYRPDYVVNFAAETHVDRSIQDPKVFLTSNIYGTQVLMDLCLKYGVKRFHQVSTDEVYGSLENDGYFTEETPVDPSSPYSASKCAADLLCKSYGNTYNLPFTISRCSNNFGPYQFPEKLIPKAILNILRGEKVPLYGDGGNVRDWLYVDDHCEAIDLILHHSENKQIYNIGGNNEWTNFTLIKQLLSRLDDELSNFETQKNDETKFIEYVNDRQGHDRRYAIDSSKIQRELKWRPRAKFEDALDKTVDWYINNRHFYL</sequence>
<evidence type="ECO:0000256" key="6">
    <source>
        <dbReference type="ARBA" id="ARBA00023027"/>
    </source>
</evidence>
<dbReference type="Proteomes" id="UP000215545">
    <property type="component" value="Unassembled WGS sequence"/>
</dbReference>
<dbReference type="GO" id="GO:0009225">
    <property type="term" value="P:nucleotide-sugar metabolic process"/>
    <property type="evidence" value="ECO:0007669"/>
    <property type="project" value="InterPro"/>
</dbReference>
<reference evidence="10" key="3">
    <citation type="submission" date="2017-03" db="EMBL/GenBank/DDBJ databases">
        <authorList>
            <person name="Dastager S.G."/>
            <person name="Neurgaonkar P.S."/>
            <person name="Dharne M.S."/>
        </authorList>
    </citation>
    <scope>NUCLEOTIDE SEQUENCE</scope>
    <source>
        <strain evidence="10">DSM 25145</strain>
    </source>
</reference>
<dbReference type="AlphaFoldDB" id="A0A1N6SCP9"/>
<comment type="similarity">
    <text evidence="3 8">Belongs to the NAD(P)-dependent epimerase/dehydratase family. dTDP-glucose dehydratase subfamily.</text>
</comment>
<gene>
    <name evidence="10" type="ORF">B1B05_05810</name>
    <name evidence="11" type="ORF">SAMN05443094_102386</name>
</gene>
<dbReference type="EMBL" id="MWSK01000002">
    <property type="protein sequence ID" value="OXS79286.1"/>
    <property type="molecule type" value="Genomic_DNA"/>
</dbReference>
<evidence type="ECO:0000256" key="7">
    <source>
        <dbReference type="ARBA" id="ARBA00023239"/>
    </source>
</evidence>
<dbReference type="InterPro" id="IPR016040">
    <property type="entry name" value="NAD(P)-bd_dom"/>
</dbReference>
<dbReference type="EMBL" id="FTLX01000002">
    <property type="protein sequence ID" value="SIQ38829.1"/>
    <property type="molecule type" value="Genomic_DNA"/>
</dbReference>
<dbReference type="OrthoDB" id="9811743at2"/>
<comment type="catalytic activity">
    <reaction evidence="1 8">
        <text>dTDP-alpha-D-glucose = dTDP-4-dehydro-6-deoxy-alpha-D-glucose + H2O</text>
        <dbReference type="Rhea" id="RHEA:17221"/>
        <dbReference type="ChEBI" id="CHEBI:15377"/>
        <dbReference type="ChEBI" id="CHEBI:57477"/>
        <dbReference type="ChEBI" id="CHEBI:57649"/>
        <dbReference type="EC" id="4.2.1.46"/>
    </reaction>
</comment>
<evidence type="ECO:0000256" key="2">
    <source>
        <dbReference type="ARBA" id="ARBA00001911"/>
    </source>
</evidence>
<evidence type="ECO:0000256" key="8">
    <source>
        <dbReference type="RuleBase" id="RU004473"/>
    </source>
</evidence>
<feature type="domain" description="NAD(P)-binding" evidence="9">
    <location>
        <begin position="4"/>
        <end position="320"/>
    </location>
</feature>
<evidence type="ECO:0000256" key="4">
    <source>
        <dbReference type="ARBA" id="ARBA00011990"/>
    </source>
</evidence>
<evidence type="ECO:0000313" key="13">
    <source>
        <dbReference type="Proteomes" id="UP000215545"/>
    </source>
</evidence>
<evidence type="ECO:0000313" key="10">
    <source>
        <dbReference type="EMBL" id="OXS79286.1"/>
    </source>
</evidence>
<protein>
    <recommendedName>
        <fullName evidence="5 8">dTDP-glucose 4,6-dehydratase</fullName>
        <ecNumber evidence="4 8">4.2.1.46</ecNumber>
    </recommendedName>
</protein>
<dbReference type="GO" id="GO:0008460">
    <property type="term" value="F:dTDP-glucose 4,6-dehydratase activity"/>
    <property type="evidence" value="ECO:0007669"/>
    <property type="project" value="UniProtKB-EC"/>
</dbReference>
<dbReference type="Proteomes" id="UP000186385">
    <property type="component" value="Unassembled WGS sequence"/>
</dbReference>
<comment type="cofactor">
    <cofactor evidence="2 8">
        <name>NAD(+)</name>
        <dbReference type="ChEBI" id="CHEBI:57540"/>
    </cofactor>
</comment>